<feature type="active site" evidence="6">
    <location>
        <position position="267"/>
    </location>
</feature>
<evidence type="ECO:0000256" key="2">
    <source>
        <dbReference type="ARBA" id="ARBA00022694"/>
    </source>
</evidence>
<dbReference type="AlphaFoldDB" id="U4L2N2"/>
<protein>
    <recommendedName>
        <fullName evidence="5">tRNA-splicing endonuclease subunit Sen34</fullName>
        <ecNumber evidence="5">4.6.1.16</ecNumber>
    </recommendedName>
</protein>
<dbReference type="GO" id="GO:0000379">
    <property type="term" value="P:tRNA-type intron splice site recognition and cleavage"/>
    <property type="evidence" value="ECO:0007669"/>
    <property type="project" value="UniProtKB-UniRule"/>
</dbReference>
<feature type="active site" evidence="6">
    <location>
        <position position="275"/>
    </location>
</feature>
<dbReference type="OMA" id="RTFSLEW"/>
<dbReference type="SUPFAM" id="SSF53032">
    <property type="entry name" value="tRNA-intron endonuclease catalytic domain-like"/>
    <property type="match status" value="1"/>
</dbReference>
<proteinExistence type="inferred from homology"/>
<evidence type="ECO:0000313" key="11">
    <source>
        <dbReference type="Proteomes" id="UP000018144"/>
    </source>
</evidence>
<sequence>MPLAEPVQEPFPIYAVNGTYLLFDVNVVSHVRKKHHMCGVLSGTLPQVPQQNVFLGLPLQLMVEEAALLVEKGAAYVVDDVTAHKKGLKEMMEEDKKRYMDQRNEEIMKTALEHQAALEAKKAGFIAISKDKKAKKDKEKAEKKAAKEAAENDDELLFGPTKSEPAPVAVDPTPAEASAASAVSEAPEAPEASTDTASKPVTTDNLLLHYPILNTSTFPFHSPLPESSSSSLLPRPNPSSYPLYKHLHSRGYFLSPGLRFGCQFMAYPGDSLRYHSHFIANGLGWDEEIDMIDIVGGGRLGTGVKKAWMFGGCPPKQEGDERGEEDRTRVFCVEWGGF</sequence>
<dbReference type="FunFam" id="3.40.1350.10:FF:000008">
    <property type="entry name" value="tRNA-splicing endonuclease subunit Sen34"/>
    <property type="match status" value="1"/>
</dbReference>
<name>U4L2N2_PYROM</name>
<dbReference type="InterPro" id="IPR036167">
    <property type="entry name" value="tRNA_intron_Endo_cat-like_sf"/>
</dbReference>
<evidence type="ECO:0000256" key="1">
    <source>
        <dbReference type="ARBA" id="ARBA00008078"/>
    </source>
</evidence>
<dbReference type="GO" id="GO:0000213">
    <property type="term" value="F:tRNA-intron lyase activity"/>
    <property type="evidence" value="ECO:0007669"/>
    <property type="project" value="UniProtKB-UniRule"/>
</dbReference>
<dbReference type="InterPro" id="IPR006676">
    <property type="entry name" value="tRNA_splic"/>
</dbReference>
<organism evidence="10 11">
    <name type="scientific">Pyronema omphalodes (strain CBS 100304)</name>
    <name type="common">Pyronema confluens</name>
    <dbReference type="NCBI Taxonomy" id="1076935"/>
    <lineage>
        <taxon>Eukaryota</taxon>
        <taxon>Fungi</taxon>
        <taxon>Dikarya</taxon>
        <taxon>Ascomycota</taxon>
        <taxon>Pezizomycotina</taxon>
        <taxon>Pezizomycetes</taxon>
        <taxon>Pezizales</taxon>
        <taxon>Pyronemataceae</taxon>
        <taxon>Pyronema</taxon>
    </lineage>
</organism>
<evidence type="ECO:0000259" key="9">
    <source>
        <dbReference type="Pfam" id="PF26577"/>
    </source>
</evidence>
<dbReference type="InterPro" id="IPR016690">
    <property type="entry name" value="TSEN34"/>
</dbReference>
<dbReference type="InterPro" id="IPR006677">
    <property type="entry name" value="tRNA_intron_Endonuc_cat-like"/>
</dbReference>
<feature type="domain" description="TSEN34 N-terminal" evidence="9">
    <location>
        <begin position="12"/>
        <end position="80"/>
    </location>
</feature>
<evidence type="ECO:0000313" key="10">
    <source>
        <dbReference type="EMBL" id="CCX06503.1"/>
    </source>
</evidence>
<dbReference type="Pfam" id="PF26577">
    <property type="entry name" value="TSEN34_N"/>
    <property type="match status" value="1"/>
</dbReference>
<dbReference type="NCBIfam" id="TIGR00324">
    <property type="entry name" value="endA"/>
    <property type="match status" value="1"/>
</dbReference>
<feature type="domain" description="tRNA intron endonuclease catalytic" evidence="8">
    <location>
        <begin position="240"/>
        <end position="313"/>
    </location>
</feature>
<dbReference type="Pfam" id="PF01974">
    <property type="entry name" value="tRNA_int_endo"/>
    <property type="match status" value="1"/>
</dbReference>
<dbReference type="Proteomes" id="UP000018144">
    <property type="component" value="Unassembled WGS sequence"/>
</dbReference>
<reference evidence="10 11" key="1">
    <citation type="journal article" date="2013" name="PLoS Genet.">
        <title>The genome and development-dependent transcriptomes of Pyronema confluens: a window into fungal evolution.</title>
        <authorList>
            <person name="Traeger S."/>
            <person name="Altegoer F."/>
            <person name="Freitag M."/>
            <person name="Gabaldon T."/>
            <person name="Kempken F."/>
            <person name="Kumar A."/>
            <person name="Marcet-Houben M."/>
            <person name="Poggeler S."/>
            <person name="Stajich J.E."/>
            <person name="Nowrousian M."/>
        </authorList>
    </citation>
    <scope>NUCLEOTIDE SEQUENCE [LARGE SCALE GENOMIC DNA]</scope>
    <source>
        <strain evidence="11">CBS 100304</strain>
        <tissue evidence="10">Vegetative mycelium</tissue>
    </source>
</reference>
<evidence type="ECO:0000256" key="5">
    <source>
        <dbReference type="PIRNR" id="PIRNR017250"/>
    </source>
</evidence>
<keyword evidence="11" id="KW-1185">Reference proteome</keyword>
<dbReference type="eggNOG" id="KOG4133">
    <property type="taxonomic scope" value="Eukaryota"/>
</dbReference>
<comment type="function">
    <text evidence="4">Constitutes one of the two catalytic subunit of the tRNA-splicing endonuclease complex, a complex responsible for identification and cleavage of the splice sites in pre-tRNA. It cleaves pre-tRNA at the 5'- and 3'-splice sites to release the intron. The products are an intron and two tRNA half-molecules bearing 2',3'-cyclic phosphate and 5'-OH termini. There are no conserved sequences at the splice sites, but the intron is invariably located at the same site in the gene, placing the splice sites an invariant distance from the constant structural features of the tRNA body. It probably carries the active site for 3'-splice site cleavage.</text>
</comment>
<dbReference type="Gene3D" id="3.40.1350.10">
    <property type="match status" value="1"/>
</dbReference>
<accession>U4L2N2</accession>
<dbReference type="EC" id="4.6.1.16" evidence="5"/>
<dbReference type="CDD" id="cd22363">
    <property type="entry name" value="tRNA-intron_lyase_C"/>
    <property type="match status" value="1"/>
</dbReference>
<gene>
    <name evidence="10" type="ORF">PCON_06090</name>
</gene>
<dbReference type="PANTHER" id="PTHR13070">
    <property type="entry name" value="TRNA-SPLICING ENDONUCLEASE SUBUNIT SEN34-RELATED"/>
    <property type="match status" value="1"/>
</dbReference>
<evidence type="ECO:0000256" key="6">
    <source>
        <dbReference type="PIRSR" id="PIRSR017250-50"/>
    </source>
</evidence>
<evidence type="ECO:0000256" key="4">
    <source>
        <dbReference type="ARBA" id="ARBA00059865"/>
    </source>
</evidence>
<feature type="compositionally biased region" description="Basic and acidic residues" evidence="7">
    <location>
        <begin position="136"/>
        <end position="150"/>
    </location>
</feature>
<dbReference type="InterPro" id="IPR059049">
    <property type="entry name" value="TSEN34_N"/>
</dbReference>
<evidence type="ECO:0000259" key="8">
    <source>
        <dbReference type="Pfam" id="PF01974"/>
    </source>
</evidence>
<comment type="similarity">
    <text evidence="1 5">Belongs to the tRNA-intron endonuclease family.</text>
</comment>
<dbReference type="PIRSF" id="PIRSF017250">
    <property type="entry name" value="tRNA_splic_SEN34"/>
    <property type="match status" value="1"/>
</dbReference>
<feature type="region of interest" description="Disordered" evidence="7">
    <location>
        <begin position="136"/>
        <end position="200"/>
    </location>
</feature>
<keyword evidence="10" id="KW-0255">Endonuclease</keyword>
<dbReference type="STRING" id="1076935.U4L2N2"/>
<dbReference type="EMBL" id="HF935291">
    <property type="protein sequence ID" value="CCX06503.1"/>
    <property type="molecule type" value="Genomic_DNA"/>
</dbReference>
<keyword evidence="2 5" id="KW-0819">tRNA processing</keyword>
<dbReference type="GO" id="GO:0000214">
    <property type="term" value="C:tRNA-intron endonuclease complex"/>
    <property type="evidence" value="ECO:0007669"/>
    <property type="project" value="UniProtKB-UniRule"/>
</dbReference>
<feature type="compositionally biased region" description="Low complexity" evidence="7">
    <location>
        <begin position="172"/>
        <end position="197"/>
    </location>
</feature>
<dbReference type="PANTHER" id="PTHR13070:SF0">
    <property type="entry name" value="TRNA-SPLICING ENDONUCLEASE SUBUNIT SEN34"/>
    <property type="match status" value="1"/>
</dbReference>
<evidence type="ECO:0000256" key="3">
    <source>
        <dbReference type="ARBA" id="ARBA00023239"/>
    </source>
</evidence>
<evidence type="ECO:0000256" key="7">
    <source>
        <dbReference type="SAM" id="MobiDB-lite"/>
    </source>
</evidence>
<keyword evidence="3 5" id="KW-0456">Lyase</keyword>
<keyword evidence="10" id="KW-0540">Nuclease</keyword>
<dbReference type="InterPro" id="IPR011856">
    <property type="entry name" value="tRNA_endonuc-like_dom_sf"/>
</dbReference>
<dbReference type="GO" id="GO:0003676">
    <property type="term" value="F:nucleic acid binding"/>
    <property type="evidence" value="ECO:0007669"/>
    <property type="project" value="InterPro"/>
</dbReference>
<feature type="active site" evidence="6">
    <location>
        <position position="306"/>
    </location>
</feature>
<dbReference type="OrthoDB" id="48041at2759"/>
<keyword evidence="10" id="KW-0378">Hydrolase</keyword>